<reference evidence="2" key="1">
    <citation type="submission" date="2014-11" db="EMBL/GenBank/DDBJ databases">
        <authorList>
            <person name="Amaro Gonzalez C."/>
        </authorList>
    </citation>
    <scope>NUCLEOTIDE SEQUENCE</scope>
</reference>
<keyword evidence="1" id="KW-0472">Membrane</keyword>
<protein>
    <submittedName>
        <fullName evidence="2">Uncharacterized protein</fullName>
    </submittedName>
</protein>
<dbReference type="AlphaFoldDB" id="A0A0E9V5Q8"/>
<organism evidence="2">
    <name type="scientific">Anguilla anguilla</name>
    <name type="common">European freshwater eel</name>
    <name type="synonym">Muraena anguilla</name>
    <dbReference type="NCBI Taxonomy" id="7936"/>
    <lineage>
        <taxon>Eukaryota</taxon>
        <taxon>Metazoa</taxon>
        <taxon>Chordata</taxon>
        <taxon>Craniata</taxon>
        <taxon>Vertebrata</taxon>
        <taxon>Euteleostomi</taxon>
        <taxon>Actinopterygii</taxon>
        <taxon>Neopterygii</taxon>
        <taxon>Teleostei</taxon>
        <taxon>Anguilliformes</taxon>
        <taxon>Anguillidae</taxon>
        <taxon>Anguilla</taxon>
    </lineage>
</organism>
<name>A0A0E9V5Q8_ANGAN</name>
<dbReference type="EMBL" id="GBXM01035210">
    <property type="protein sequence ID" value="JAH73367.1"/>
    <property type="molecule type" value="Transcribed_RNA"/>
</dbReference>
<sequence>MTRLQLGLGHPILRDVSLQISKQLQGHLTYFFPVGGFLMGVASLQMVHLTTCWWSFPSRLMRD</sequence>
<keyword evidence="1" id="KW-1133">Transmembrane helix</keyword>
<keyword evidence="1" id="KW-0812">Transmembrane</keyword>
<feature type="transmembrane region" description="Helical" evidence="1">
    <location>
        <begin position="30"/>
        <end position="56"/>
    </location>
</feature>
<accession>A0A0E9V5Q8</accession>
<proteinExistence type="predicted"/>
<evidence type="ECO:0000256" key="1">
    <source>
        <dbReference type="SAM" id="Phobius"/>
    </source>
</evidence>
<evidence type="ECO:0000313" key="2">
    <source>
        <dbReference type="EMBL" id="JAH73367.1"/>
    </source>
</evidence>
<reference evidence="2" key="2">
    <citation type="journal article" date="2015" name="Fish Shellfish Immunol.">
        <title>Early steps in the European eel (Anguilla anguilla)-Vibrio vulnificus interaction in the gills: Role of the RtxA13 toxin.</title>
        <authorList>
            <person name="Callol A."/>
            <person name="Pajuelo D."/>
            <person name="Ebbesson L."/>
            <person name="Teles M."/>
            <person name="MacKenzie S."/>
            <person name="Amaro C."/>
        </authorList>
    </citation>
    <scope>NUCLEOTIDE SEQUENCE</scope>
</reference>